<evidence type="ECO:0000313" key="3">
    <source>
        <dbReference type="EMBL" id="CAD8881956.1"/>
    </source>
</evidence>
<dbReference type="PANTHER" id="PTHR13369">
    <property type="match status" value="1"/>
</dbReference>
<dbReference type="SUPFAM" id="SSF53335">
    <property type="entry name" value="S-adenosyl-L-methionine-dependent methyltransferases"/>
    <property type="match status" value="1"/>
</dbReference>
<accession>A0A7S1BDL1</accession>
<organism evidence="3">
    <name type="scientific">Corethron hystrix</name>
    <dbReference type="NCBI Taxonomy" id="216773"/>
    <lineage>
        <taxon>Eukaryota</taxon>
        <taxon>Sar</taxon>
        <taxon>Stramenopiles</taxon>
        <taxon>Ochrophyta</taxon>
        <taxon>Bacillariophyta</taxon>
        <taxon>Coscinodiscophyceae</taxon>
        <taxon>Corethrophycidae</taxon>
        <taxon>Corethrales</taxon>
        <taxon>Corethraceae</taxon>
        <taxon>Corethron</taxon>
    </lineage>
</organism>
<dbReference type="EMBL" id="HBFR01012665">
    <property type="protein sequence ID" value="CAD8881956.1"/>
    <property type="molecule type" value="Transcribed_RNA"/>
</dbReference>
<protein>
    <recommendedName>
        <fullName evidence="2">Methyltransferase domain-containing protein</fullName>
    </recommendedName>
</protein>
<dbReference type="InterPro" id="IPR029063">
    <property type="entry name" value="SAM-dependent_MTases_sf"/>
</dbReference>
<feature type="compositionally biased region" description="Acidic residues" evidence="1">
    <location>
        <begin position="63"/>
        <end position="72"/>
    </location>
</feature>
<dbReference type="GO" id="GO:0005737">
    <property type="term" value="C:cytoplasm"/>
    <property type="evidence" value="ECO:0007669"/>
    <property type="project" value="TreeGrafter"/>
</dbReference>
<dbReference type="PANTHER" id="PTHR13369:SF0">
    <property type="entry name" value="GLUTATHIONE S-TRANSFERASE C-TERMINAL DOMAIN-CONTAINING PROTEIN"/>
    <property type="match status" value="1"/>
</dbReference>
<feature type="domain" description="Methyltransferase" evidence="2">
    <location>
        <begin position="193"/>
        <end position="340"/>
    </location>
</feature>
<sequence length="503" mass="55413">MSNKQHQYTVSWLPTDSSSGRCVLCSPISPPEGSLWKDHEHSVAALLSHCSGIKEKPAAGHADDDENDEDDKEDKKNGNFTNRKPNFCQENCAFWHPQFASPRYHPLPPFLDNRGKPTSSSSDWDLLFPVAATPRWRPSSAIHGKKRQQKKEKRRLKRIMSQAADGGFVLPEEAIIAAQNSLENDKISKEKAKAQQVGSLLRCVLAILRKKSGDDVPKEVHIVDFGGGTGCLALPLALMLPGCTVTIVDLKQKSLNYAEERSRSCRAETVARGGSQFCPSDAGGLANLRTWAGDIQQFREPFDIGVALHACGEATDLALERCLAVGASAVVAPCCVGKLRSDRSDPNTYIRKGCGAGADLVLDEKGSSEDVRDVFYPRSTIYKSILSTYGKNGMSMARLFNALASAGDYSERQDTSSVEGRVRRTAKMLLEWDRVMWLKSHGYDVKLCKMDPPEASPKNDIIIGNYCGKVREKKPSFDESDIGFDEGHDDLLISSRYLLKTKT</sequence>
<reference evidence="3" key="1">
    <citation type="submission" date="2021-01" db="EMBL/GenBank/DDBJ databases">
        <authorList>
            <person name="Corre E."/>
            <person name="Pelletier E."/>
            <person name="Niang G."/>
            <person name="Scheremetjew M."/>
            <person name="Finn R."/>
            <person name="Kale V."/>
            <person name="Holt S."/>
            <person name="Cochrane G."/>
            <person name="Meng A."/>
            <person name="Brown T."/>
            <person name="Cohen L."/>
        </authorList>
    </citation>
    <scope>NUCLEOTIDE SEQUENCE</scope>
    <source>
        <strain evidence="3">308</strain>
    </source>
</reference>
<dbReference type="Pfam" id="PF13679">
    <property type="entry name" value="Methyltransf_32"/>
    <property type="match status" value="1"/>
</dbReference>
<gene>
    <name evidence="3" type="ORF">CHYS00102_LOCUS9144</name>
</gene>
<name>A0A7S1BDL1_9STRA</name>
<evidence type="ECO:0000259" key="2">
    <source>
        <dbReference type="Pfam" id="PF13679"/>
    </source>
</evidence>
<proteinExistence type="predicted"/>
<dbReference type="InterPro" id="IPR025714">
    <property type="entry name" value="Methyltranfer_dom"/>
</dbReference>
<dbReference type="AlphaFoldDB" id="A0A7S1BDL1"/>
<feature type="region of interest" description="Disordered" evidence="1">
    <location>
        <begin position="55"/>
        <end position="82"/>
    </location>
</feature>
<dbReference type="Gene3D" id="3.40.50.150">
    <property type="entry name" value="Vaccinia Virus protein VP39"/>
    <property type="match status" value="1"/>
</dbReference>
<evidence type="ECO:0000256" key="1">
    <source>
        <dbReference type="SAM" id="MobiDB-lite"/>
    </source>
</evidence>